<dbReference type="AlphaFoldDB" id="A0A8S1U9G9"/>
<accession>A0A8S1U9G9</accession>
<evidence type="ECO:0000256" key="1">
    <source>
        <dbReference type="SAM" id="MobiDB-lite"/>
    </source>
</evidence>
<comment type="caution">
    <text evidence="2">The sequence shown here is derived from an EMBL/GenBank/DDBJ whole genome shotgun (WGS) entry which is preliminary data.</text>
</comment>
<name>A0A8S1U9G9_PAROT</name>
<dbReference type="OrthoDB" id="304395at2759"/>
<dbReference type="OMA" id="NVMEISQ"/>
<feature type="region of interest" description="Disordered" evidence="1">
    <location>
        <begin position="126"/>
        <end position="160"/>
    </location>
</feature>
<keyword evidence="3" id="KW-1185">Reference proteome</keyword>
<protein>
    <submittedName>
        <fullName evidence="2">Uncharacterized protein</fullName>
    </submittedName>
</protein>
<feature type="region of interest" description="Disordered" evidence="1">
    <location>
        <begin position="214"/>
        <end position="258"/>
    </location>
</feature>
<feature type="compositionally biased region" description="Basic and acidic residues" evidence="1">
    <location>
        <begin position="234"/>
        <end position="243"/>
    </location>
</feature>
<gene>
    <name evidence="2" type="ORF">POCTA_138.1.T0380092</name>
</gene>
<dbReference type="EMBL" id="CAJJDP010000038">
    <property type="protein sequence ID" value="CAD8160279.1"/>
    <property type="molecule type" value="Genomic_DNA"/>
</dbReference>
<dbReference type="Proteomes" id="UP000683925">
    <property type="component" value="Unassembled WGS sequence"/>
</dbReference>
<reference evidence="2" key="1">
    <citation type="submission" date="2021-01" db="EMBL/GenBank/DDBJ databases">
        <authorList>
            <consortium name="Genoscope - CEA"/>
            <person name="William W."/>
        </authorList>
    </citation>
    <scope>NUCLEOTIDE SEQUENCE</scope>
</reference>
<organism evidence="2 3">
    <name type="scientific">Paramecium octaurelia</name>
    <dbReference type="NCBI Taxonomy" id="43137"/>
    <lineage>
        <taxon>Eukaryota</taxon>
        <taxon>Sar</taxon>
        <taxon>Alveolata</taxon>
        <taxon>Ciliophora</taxon>
        <taxon>Intramacronucleata</taxon>
        <taxon>Oligohymenophorea</taxon>
        <taxon>Peniculida</taxon>
        <taxon>Parameciidae</taxon>
        <taxon>Paramecium</taxon>
    </lineage>
</organism>
<proteinExistence type="predicted"/>
<evidence type="ECO:0000313" key="2">
    <source>
        <dbReference type="EMBL" id="CAD8160279.1"/>
    </source>
</evidence>
<sequence>MDQKTEKALLEQQNELLELQLQELKEREDAYKMFNETILNAYNSMQSDVNKQNSLVYKQLQQTLEQYSQELIESKNRNTSVLSQLEKENRYLKNYLEQLELKIQEQVHVQENELTDLEQQFDALQQQQQESTVIAKPKKKRPQQDKENNKPEQGGGGCIVSLKPKNDCGKKKELCISNVLNCKDSNVMEISQLDWLDSSSPTGLFKQFQILQRGRDRSDHSLRMQQQPQLSKRILRDQGKSEDSVSPQCIRNTTPSNQYITPESKQLKYDAQQGFAHKAEQNQQKAEKRSLAEFTKQINSVRSTENLQMILRQSSLV</sequence>
<feature type="compositionally biased region" description="Polar residues" evidence="1">
    <location>
        <begin position="244"/>
        <end position="258"/>
    </location>
</feature>
<evidence type="ECO:0000313" key="3">
    <source>
        <dbReference type="Proteomes" id="UP000683925"/>
    </source>
</evidence>